<dbReference type="EMBL" id="CAAKNF010000195">
    <property type="protein sequence ID" value="VIO97542.1"/>
    <property type="molecule type" value="Genomic_DNA"/>
</dbReference>
<protein>
    <submittedName>
        <fullName evidence="1 3">Kinesin light chain protein 2, isoform a, putative</fullName>
    </submittedName>
</protein>
<proteinExistence type="predicted"/>
<organism evidence="1">
    <name type="scientific">Brugia malayi</name>
    <name type="common">Filarial nematode worm</name>
    <dbReference type="NCBI Taxonomy" id="6279"/>
    <lineage>
        <taxon>Eukaryota</taxon>
        <taxon>Metazoa</taxon>
        <taxon>Ecdysozoa</taxon>
        <taxon>Nematoda</taxon>
        <taxon>Chromadorea</taxon>
        <taxon>Rhabditida</taxon>
        <taxon>Spirurina</taxon>
        <taxon>Spiruromorpha</taxon>
        <taxon>Filarioidea</taxon>
        <taxon>Onchocercidae</taxon>
        <taxon>Brugia</taxon>
    </lineage>
</organism>
<evidence type="ECO:0000313" key="1">
    <source>
        <dbReference type="EMBL" id="VIO97542.1"/>
    </source>
</evidence>
<reference evidence="3" key="3">
    <citation type="submission" date="2022-04" db="UniProtKB">
        <authorList>
            <consortium name="WormBaseParasite"/>
        </authorList>
    </citation>
    <scope>IDENTIFICATION</scope>
</reference>
<dbReference type="KEGG" id="bmy:BM_BM8270"/>
<name>A0A4E9FM85_BRUMA</name>
<dbReference type="GeneID" id="66060245"/>
<dbReference type="WBParaSite" id="Bm8270.1">
    <property type="protein sequence ID" value="Bm8270.1"/>
    <property type="gene ID" value="WBGene00228531"/>
</dbReference>
<keyword evidence="2" id="KW-1185">Reference proteome</keyword>
<dbReference type="Proteomes" id="UP000006672">
    <property type="component" value="Unassembled WGS sequence"/>
</dbReference>
<reference evidence="2" key="1">
    <citation type="journal article" date="2007" name="Science">
        <title>Draft genome of the filarial nematode parasite Brugia malayi.</title>
        <authorList>
            <person name="Ghedin E."/>
            <person name="Wang S."/>
            <person name="Spiro D."/>
            <person name="Caler E."/>
            <person name="Zhao Q."/>
            <person name="Crabtree J."/>
            <person name="Allen J.E."/>
            <person name="Delcher A.L."/>
            <person name="Guiliano D.B."/>
            <person name="Miranda-Saavedra D."/>
            <person name="Angiuoli S.V."/>
            <person name="Creasy T."/>
            <person name="Amedeo P."/>
            <person name="Haas B."/>
            <person name="El-Sayed N.M."/>
            <person name="Wortman J.R."/>
            <person name="Feldblyum T."/>
            <person name="Tallon L."/>
            <person name="Schatz M."/>
            <person name="Shumway M."/>
            <person name="Koo H."/>
            <person name="Salzberg S.L."/>
            <person name="Schobel S."/>
            <person name="Pertea M."/>
            <person name="Pop M."/>
            <person name="White O."/>
            <person name="Barton G.J."/>
            <person name="Carlow C.K."/>
            <person name="Crawford M.J."/>
            <person name="Daub J."/>
            <person name="Dimmic M.W."/>
            <person name="Estes C.F."/>
            <person name="Foster J.M."/>
            <person name="Ganatra M."/>
            <person name="Gregory W.F."/>
            <person name="Johnson N.M."/>
            <person name="Jin J."/>
            <person name="Komuniecki R."/>
            <person name="Korf I."/>
            <person name="Kumar S."/>
            <person name="Laney S."/>
            <person name="Li B.W."/>
            <person name="Li W."/>
            <person name="Lindblom T.H."/>
            <person name="Lustigman S."/>
            <person name="Ma D."/>
            <person name="Maina C.V."/>
            <person name="Martin D.M."/>
            <person name="McCarter J.P."/>
            <person name="McReynolds L."/>
            <person name="Mitreva M."/>
            <person name="Nutman T.B."/>
            <person name="Parkinson J."/>
            <person name="Peregrin-Alvarez J.M."/>
            <person name="Poole C."/>
            <person name="Ren Q."/>
            <person name="Saunders L."/>
            <person name="Sluder A.E."/>
            <person name="Smith K."/>
            <person name="Stanke M."/>
            <person name="Unnasch T.R."/>
            <person name="Ware J."/>
            <person name="Wei A.D."/>
            <person name="Weil G."/>
            <person name="Williams D.J."/>
            <person name="Zhang Y."/>
            <person name="Williams S.A."/>
            <person name="Fraser-Liggett C."/>
            <person name="Slatko B."/>
            <person name="Blaxter M.L."/>
            <person name="Scott A.L."/>
        </authorList>
    </citation>
    <scope>NUCLEOTIDE SEQUENCE</scope>
    <source>
        <strain evidence="2">FR3</strain>
    </source>
</reference>
<gene>
    <name evidence="1" type="primary">Bm8270</name>
    <name evidence="1" type="ORF">BM_BM8270</name>
</gene>
<sequence>MEVELMLHKTVIYLTFGIIITRVEVHLCCTKMDSEFFPTLKSSRIIILSSRNRIRWRKLV</sequence>
<evidence type="ECO:0000313" key="2">
    <source>
        <dbReference type="Proteomes" id="UP000006672"/>
    </source>
</evidence>
<evidence type="ECO:0000313" key="3">
    <source>
        <dbReference type="WBParaSite" id="Bm8270.1"/>
    </source>
</evidence>
<accession>A0A8L7TJH1</accession>
<accession>A0A4E9FM85</accession>
<dbReference type="AlphaFoldDB" id="A0A4E9FM85"/>
<dbReference type="RefSeq" id="XP_042937127.1">
    <property type="nucleotide sequence ID" value="XM_043081193.1"/>
</dbReference>
<reference evidence="1" key="2">
    <citation type="submission" date="2019-04" db="EMBL/GenBank/DDBJ databases">
        <authorList>
            <person name="Howe K."/>
            <person name="Paulini M."/>
            <person name="Williams G."/>
        </authorList>
    </citation>
    <scope>NUCLEOTIDE SEQUENCE [LARGE SCALE GENOMIC DNA]</scope>
    <source>
        <strain evidence="1">FR3</strain>
    </source>
</reference>
<dbReference type="CTD" id="66060245"/>